<dbReference type="AlphaFoldDB" id="A0A540V327"/>
<accession>A0A540V327</accession>
<dbReference type="EMBL" id="VIFK01000700">
    <property type="protein sequence ID" value="TQE91141.1"/>
    <property type="molecule type" value="Genomic_DNA"/>
</dbReference>
<evidence type="ECO:0000313" key="1">
    <source>
        <dbReference type="EMBL" id="TQE91141.1"/>
    </source>
</evidence>
<reference evidence="1 2" key="1">
    <citation type="submission" date="2019-06" db="EMBL/GenBank/DDBJ databases">
        <title>Metagenome assembled Genome of Spiribacter salinus SL48-SHIP from the microbial mat of Salt Lake 48 (Novosibirsk region, Russia).</title>
        <authorList>
            <person name="Shipova A."/>
            <person name="Rozanov A.S."/>
            <person name="Bryanskaya A.V."/>
            <person name="Peltek S.E."/>
        </authorList>
    </citation>
    <scope>NUCLEOTIDE SEQUENCE [LARGE SCALE GENOMIC DNA]</scope>
    <source>
        <strain evidence="1">SL48-SHIP-2</strain>
    </source>
</reference>
<gene>
    <name evidence="1" type="ORF">FKY71_20275</name>
</gene>
<proteinExistence type="predicted"/>
<dbReference type="Proteomes" id="UP000315400">
    <property type="component" value="Unassembled WGS sequence"/>
</dbReference>
<protein>
    <submittedName>
        <fullName evidence="1">Uncharacterized protein</fullName>
    </submittedName>
</protein>
<evidence type="ECO:0000313" key="2">
    <source>
        <dbReference type="Proteomes" id="UP000315400"/>
    </source>
</evidence>
<name>A0A540V327_9GAMM</name>
<comment type="caution">
    <text evidence="1">The sequence shown here is derived from an EMBL/GenBank/DDBJ whole genome shotgun (WGS) entry which is preliminary data.</text>
</comment>
<organism evidence="1 2">
    <name type="scientific">Spiribacter salinus</name>
    <dbReference type="NCBI Taxonomy" id="1335746"/>
    <lineage>
        <taxon>Bacteria</taxon>
        <taxon>Pseudomonadati</taxon>
        <taxon>Pseudomonadota</taxon>
        <taxon>Gammaproteobacteria</taxon>
        <taxon>Chromatiales</taxon>
        <taxon>Ectothiorhodospiraceae</taxon>
        <taxon>Spiribacter</taxon>
    </lineage>
</organism>
<sequence length="64" mass="7043">MTADQVMQSPKFLEAAGREAVEFLAEKHGATTETIRAGLRTSSKLQRQLSELVEAIAQEIANRN</sequence>